<keyword evidence="1" id="KW-0812">Transmembrane</keyword>
<feature type="transmembrane region" description="Helical" evidence="1">
    <location>
        <begin position="101"/>
        <end position="125"/>
    </location>
</feature>
<dbReference type="EMBL" id="MU156044">
    <property type="protein sequence ID" value="KAF9470366.1"/>
    <property type="molecule type" value="Genomic_DNA"/>
</dbReference>
<evidence type="ECO:0000256" key="1">
    <source>
        <dbReference type="SAM" id="Phobius"/>
    </source>
</evidence>
<proteinExistence type="predicted"/>
<organism evidence="2 3">
    <name type="scientific">Pholiota conissans</name>
    <dbReference type="NCBI Taxonomy" id="109636"/>
    <lineage>
        <taxon>Eukaryota</taxon>
        <taxon>Fungi</taxon>
        <taxon>Dikarya</taxon>
        <taxon>Basidiomycota</taxon>
        <taxon>Agaricomycotina</taxon>
        <taxon>Agaricomycetes</taxon>
        <taxon>Agaricomycetidae</taxon>
        <taxon>Agaricales</taxon>
        <taxon>Agaricineae</taxon>
        <taxon>Strophariaceae</taxon>
        <taxon>Pholiota</taxon>
    </lineage>
</organism>
<sequence length="126" mass="14459">MYLLAWLGLFLFFFIVFFFSSPSISSFPCLFLSRLFSISSFCLSSLFCLVSSLVSLPSRLLRFPCFISTIPFHPIHHPPTPTPVQSYSGLRNHLTRLLHDLSYVPFIVSCFSFLSRFLRLVSAFFA</sequence>
<keyword evidence="1" id="KW-1133">Transmembrane helix</keyword>
<evidence type="ECO:0000313" key="3">
    <source>
        <dbReference type="Proteomes" id="UP000807469"/>
    </source>
</evidence>
<feature type="transmembrane region" description="Helical" evidence="1">
    <location>
        <begin position="36"/>
        <end position="56"/>
    </location>
</feature>
<keyword evidence="3" id="KW-1185">Reference proteome</keyword>
<accession>A0A9P5YKD4</accession>
<reference evidence="2" key="1">
    <citation type="submission" date="2020-11" db="EMBL/GenBank/DDBJ databases">
        <authorList>
            <consortium name="DOE Joint Genome Institute"/>
            <person name="Ahrendt S."/>
            <person name="Riley R."/>
            <person name="Andreopoulos W."/>
            <person name="Labutti K."/>
            <person name="Pangilinan J."/>
            <person name="Ruiz-Duenas F.J."/>
            <person name="Barrasa J.M."/>
            <person name="Sanchez-Garcia M."/>
            <person name="Camarero S."/>
            <person name="Miyauchi S."/>
            <person name="Serrano A."/>
            <person name="Linde D."/>
            <person name="Babiker R."/>
            <person name="Drula E."/>
            <person name="Ayuso-Fernandez I."/>
            <person name="Pacheco R."/>
            <person name="Padilla G."/>
            <person name="Ferreira P."/>
            <person name="Barriuso J."/>
            <person name="Kellner H."/>
            <person name="Castanera R."/>
            <person name="Alfaro M."/>
            <person name="Ramirez L."/>
            <person name="Pisabarro A.G."/>
            <person name="Kuo A."/>
            <person name="Tritt A."/>
            <person name="Lipzen A."/>
            <person name="He G."/>
            <person name="Yan M."/>
            <person name="Ng V."/>
            <person name="Cullen D."/>
            <person name="Martin F."/>
            <person name="Rosso M.-N."/>
            <person name="Henrissat B."/>
            <person name="Hibbett D."/>
            <person name="Martinez A.T."/>
            <person name="Grigoriev I.V."/>
        </authorList>
    </citation>
    <scope>NUCLEOTIDE SEQUENCE</scope>
    <source>
        <strain evidence="2">CIRM-BRFM 674</strain>
    </source>
</reference>
<name>A0A9P5YKD4_9AGAR</name>
<gene>
    <name evidence="2" type="ORF">BDN70DRAFT_712342</name>
</gene>
<dbReference type="AlphaFoldDB" id="A0A9P5YKD4"/>
<keyword evidence="1" id="KW-0472">Membrane</keyword>
<dbReference type="Proteomes" id="UP000807469">
    <property type="component" value="Unassembled WGS sequence"/>
</dbReference>
<comment type="caution">
    <text evidence="2">The sequence shown here is derived from an EMBL/GenBank/DDBJ whole genome shotgun (WGS) entry which is preliminary data.</text>
</comment>
<protein>
    <submittedName>
        <fullName evidence="2">Uncharacterized protein</fullName>
    </submittedName>
</protein>
<evidence type="ECO:0000313" key="2">
    <source>
        <dbReference type="EMBL" id="KAF9470366.1"/>
    </source>
</evidence>